<gene>
    <name evidence="1" type="ORF">DPEC_G00276640</name>
</gene>
<dbReference type="EMBL" id="CM055752">
    <property type="protein sequence ID" value="KAJ7992257.1"/>
    <property type="molecule type" value="Genomic_DNA"/>
</dbReference>
<proteinExistence type="predicted"/>
<accession>A0ACC2FLM1</accession>
<keyword evidence="2" id="KW-1185">Reference proteome</keyword>
<name>A0ACC2FLM1_DALPE</name>
<organism evidence="1 2">
    <name type="scientific">Dallia pectoralis</name>
    <name type="common">Alaska blackfish</name>
    <dbReference type="NCBI Taxonomy" id="75939"/>
    <lineage>
        <taxon>Eukaryota</taxon>
        <taxon>Metazoa</taxon>
        <taxon>Chordata</taxon>
        <taxon>Craniata</taxon>
        <taxon>Vertebrata</taxon>
        <taxon>Euteleostomi</taxon>
        <taxon>Actinopterygii</taxon>
        <taxon>Neopterygii</taxon>
        <taxon>Teleostei</taxon>
        <taxon>Protacanthopterygii</taxon>
        <taxon>Esociformes</taxon>
        <taxon>Umbridae</taxon>
        <taxon>Dallia</taxon>
    </lineage>
</organism>
<sequence length="142" mass="15379">MKTFSHSRFSHTQEPLEGILSKSLSSNSQRTEFISKQTTPRSSGPKRFRNIPLLDTPTSIIRPWCSGLLRQAAALRGHEDQGNLLVPGAQQGEHPLGKSRHAEAVHLGAGLGVVEGHLALLTVQVDAHPLEAHCGLQLSEGR</sequence>
<comment type="caution">
    <text evidence="1">The sequence shown here is derived from an EMBL/GenBank/DDBJ whole genome shotgun (WGS) entry which is preliminary data.</text>
</comment>
<evidence type="ECO:0000313" key="2">
    <source>
        <dbReference type="Proteomes" id="UP001157502"/>
    </source>
</evidence>
<evidence type="ECO:0000313" key="1">
    <source>
        <dbReference type="EMBL" id="KAJ7992257.1"/>
    </source>
</evidence>
<reference evidence="1" key="1">
    <citation type="submission" date="2021-05" db="EMBL/GenBank/DDBJ databases">
        <authorList>
            <person name="Pan Q."/>
            <person name="Jouanno E."/>
            <person name="Zahm M."/>
            <person name="Klopp C."/>
            <person name="Cabau C."/>
            <person name="Louis A."/>
            <person name="Berthelot C."/>
            <person name="Parey E."/>
            <person name="Roest Crollius H."/>
            <person name="Montfort J."/>
            <person name="Robinson-Rechavi M."/>
            <person name="Bouchez O."/>
            <person name="Lampietro C."/>
            <person name="Lopez Roques C."/>
            <person name="Donnadieu C."/>
            <person name="Postlethwait J."/>
            <person name="Bobe J."/>
            <person name="Dillon D."/>
            <person name="Chandos A."/>
            <person name="von Hippel F."/>
            <person name="Guiguen Y."/>
        </authorList>
    </citation>
    <scope>NUCLEOTIDE SEQUENCE</scope>
    <source>
        <strain evidence="1">YG-Jan2019</strain>
    </source>
</reference>
<protein>
    <submittedName>
        <fullName evidence="1">Uncharacterized protein</fullName>
    </submittedName>
</protein>
<dbReference type="Proteomes" id="UP001157502">
    <property type="component" value="Chromosome 25"/>
</dbReference>